<evidence type="ECO:0000313" key="4">
    <source>
        <dbReference type="Proteomes" id="UP000002866"/>
    </source>
</evidence>
<accession>I2H679</accession>
<dbReference type="AlphaFoldDB" id="I2H679"/>
<organism evidence="3 4">
    <name type="scientific">Henningerozyma blattae (strain ATCC 34711 / CBS 6284 / DSM 70876 / NBRC 10599 / NRRL Y-10934 / UCD 77-7)</name>
    <name type="common">Yeast</name>
    <name type="synonym">Tetrapisispora blattae</name>
    <dbReference type="NCBI Taxonomy" id="1071380"/>
    <lineage>
        <taxon>Eukaryota</taxon>
        <taxon>Fungi</taxon>
        <taxon>Dikarya</taxon>
        <taxon>Ascomycota</taxon>
        <taxon>Saccharomycotina</taxon>
        <taxon>Saccharomycetes</taxon>
        <taxon>Saccharomycetales</taxon>
        <taxon>Saccharomycetaceae</taxon>
        <taxon>Henningerozyma</taxon>
    </lineage>
</organism>
<dbReference type="EMBL" id="HE806321">
    <property type="protein sequence ID" value="CCH61881.1"/>
    <property type="molecule type" value="Genomic_DNA"/>
</dbReference>
<name>I2H679_HENB6</name>
<evidence type="ECO:0000313" key="3">
    <source>
        <dbReference type="EMBL" id="CCH61881.1"/>
    </source>
</evidence>
<dbReference type="KEGG" id="tbl:TBLA_0F03440"/>
<dbReference type="Proteomes" id="UP000002866">
    <property type="component" value="Chromosome 6"/>
</dbReference>
<feature type="domain" description="Cullin family profile" evidence="2">
    <location>
        <begin position="289"/>
        <end position="551"/>
    </location>
</feature>
<protein>
    <recommendedName>
        <fullName evidence="2">Cullin family profile domain-containing protein</fullName>
    </recommendedName>
</protein>
<sequence>MNNPHSEILQVLIQKVFEDPLNRQQRLIQIHAISQHTSLSSVKQFLTDLLCDKYQAQYDKYPHSCSFISLVDYHLNNYDLVCNISRGRFSTEQSFEQLKYLPLQSIIKDNKSSLFDEYLQICHHYYTLQEPAENIRYWNTIGKITHYLQEFFNSSEPPHVFFNIKNCIETSLQNWFDNGNSKSFASVLVNWKKLKNIFKLWSLEYEIDSALLLHNLPLIIVSLHQYNLTPNDMTNLLSFFYQLSPTTIQLFIENIVPTLIKPYSPSSFSPFISQLTNFNNHSQDPLYSQFITYLNQYHKDLISTSTSSLSMKFYKDFWNYLIETNSSSSVIQSILVNHTPGPLNFLNKYLKQKLFKWVIFDLQNQISNKNEQTISSLATLDQFFKMTTTNNSQINESLSHLHNLLTTIYPPTISTHFNFQFNQVILSKDEMFWFGNAQPLSSLTTTTTTLWPTDSMQALWLNLQETYTKESKILQLSSNYNIVETTTPITLVYKDLQGQLHKTENIVIISNLSIASILLLFNTTDSISLSQLKLKLQIDSKEKFDCLKNGLITLQRSKLLKFDTNGLYSIQLLLYTKKFPTKKYVIA</sequence>
<gene>
    <name evidence="3" type="primary">TBLA0F03440</name>
    <name evidence="3" type="ORF">TBLA_0F03440</name>
</gene>
<dbReference type="GeneID" id="14496990"/>
<evidence type="ECO:0000256" key="1">
    <source>
        <dbReference type="PROSITE-ProRule" id="PRU00330"/>
    </source>
</evidence>
<dbReference type="HOGENOM" id="CLU_464748_0_0_1"/>
<comment type="similarity">
    <text evidence="1">Belongs to the cullin family.</text>
</comment>
<proteinExistence type="inferred from homology"/>
<evidence type="ECO:0000259" key="2">
    <source>
        <dbReference type="PROSITE" id="PS50069"/>
    </source>
</evidence>
<keyword evidence="4" id="KW-1185">Reference proteome</keyword>
<dbReference type="PROSITE" id="PS50069">
    <property type="entry name" value="CULLIN_2"/>
    <property type="match status" value="1"/>
</dbReference>
<dbReference type="RefSeq" id="XP_004181400.1">
    <property type="nucleotide sequence ID" value="XM_004181352.1"/>
</dbReference>
<dbReference type="InterPro" id="IPR016158">
    <property type="entry name" value="Cullin_homology"/>
</dbReference>
<reference evidence="3 4" key="1">
    <citation type="journal article" date="2011" name="Proc. Natl. Acad. Sci. U.S.A.">
        <title>Evolutionary erosion of yeast sex chromosomes by mating-type switching accidents.</title>
        <authorList>
            <person name="Gordon J.L."/>
            <person name="Armisen D."/>
            <person name="Proux-Wera E."/>
            <person name="Oheigeartaigh S.S."/>
            <person name="Byrne K.P."/>
            <person name="Wolfe K.H."/>
        </authorList>
    </citation>
    <scope>NUCLEOTIDE SEQUENCE [LARGE SCALE GENOMIC DNA]</scope>
    <source>
        <strain evidence="4">ATCC 34711 / CBS 6284 / DSM 70876 / NBRC 10599 / NRRL Y-10934 / UCD 77-7</strain>
    </source>
</reference>
<dbReference type="InParanoid" id="I2H679"/>